<gene>
    <name evidence="2" type="ORF">ACFQ22_09935</name>
</gene>
<keyword evidence="3" id="KW-1185">Reference proteome</keyword>
<dbReference type="EMBL" id="JBHTLH010000036">
    <property type="protein sequence ID" value="MFD1125667.1"/>
    <property type="molecule type" value="Genomic_DNA"/>
</dbReference>
<keyword evidence="1" id="KW-0472">Membrane</keyword>
<dbReference type="RefSeq" id="WP_121977053.1">
    <property type="nucleotide sequence ID" value="NZ_JBHTLH010000036.1"/>
</dbReference>
<feature type="transmembrane region" description="Helical" evidence="1">
    <location>
        <begin position="189"/>
        <end position="209"/>
    </location>
</feature>
<accession>A0ABW3PIZ8</accession>
<feature type="transmembrane region" description="Helical" evidence="1">
    <location>
        <begin position="157"/>
        <end position="177"/>
    </location>
</feature>
<reference evidence="3" key="1">
    <citation type="journal article" date="2019" name="Int. J. Syst. Evol. Microbiol.">
        <title>The Global Catalogue of Microorganisms (GCM) 10K type strain sequencing project: providing services to taxonomists for standard genome sequencing and annotation.</title>
        <authorList>
            <consortium name="The Broad Institute Genomics Platform"/>
            <consortium name="The Broad Institute Genome Sequencing Center for Infectious Disease"/>
            <person name="Wu L."/>
            <person name="Ma J."/>
        </authorList>
    </citation>
    <scope>NUCLEOTIDE SEQUENCE [LARGE SCALE GENOMIC DNA]</scope>
    <source>
        <strain evidence="3">CCUG 71848</strain>
    </source>
</reference>
<feature type="transmembrane region" description="Helical" evidence="1">
    <location>
        <begin position="5"/>
        <end position="28"/>
    </location>
</feature>
<evidence type="ECO:0000256" key="1">
    <source>
        <dbReference type="SAM" id="Phobius"/>
    </source>
</evidence>
<sequence>MLKIILLNIGMVLGSTIVGPFFFVYLLATINHNTKAMIASRFGTGGQLIFGFLGIILHETSHLLVAIIFGHHIRSVRLIRRPTIDNPSLGYVNHTWRADSLYQKIGNLFIGIAPIFGCCTIILLLAKWLLPDIYSQLIVLTQRPLSQLYLTWPTFDWGNLLIFGLLTINICIGGFDLSTADYQNATQGLVATILLLIVLTILISGLPFGDTIQRAGMHFTKILMVISSFNLMISIILNLSFRLL</sequence>
<name>A0ABW3PIZ8_9LACO</name>
<proteinExistence type="predicted"/>
<dbReference type="Proteomes" id="UP001597156">
    <property type="component" value="Unassembled WGS sequence"/>
</dbReference>
<organism evidence="2 3">
    <name type="scientific">Lentilactobacillus raoultii</name>
    <dbReference type="NCBI Taxonomy" id="1987503"/>
    <lineage>
        <taxon>Bacteria</taxon>
        <taxon>Bacillati</taxon>
        <taxon>Bacillota</taxon>
        <taxon>Bacilli</taxon>
        <taxon>Lactobacillales</taxon>
        <taxon>Lactobacillaceae</taxon>
        <taxon>Lentilactobacillus</taxon>
    </lineage>
</organism>
<feature type="transmembrane region" description="Helical" evidence="1">
    <location>
        <begin position="221"/>
        <end position="241"/>
    </location>
</feature>
<protein>
    <recommendedName>
        <fullName evidence="4">Integral membrane protein</fullName>
    </recommendedName>
</protein>
<comment type="caution">
    <text evidence="2">The sequence shown here is derived from an EMBL/GenBank/DDBJ whole genome shotgun (WGS) entry which is preliminary data.</text>
</comment>
<keyword evidence="1" id="KW-0812">Transmembrane</keyword>
<keyword evidence="1" id="KW-1133">Transmembrane helix</keyword>
<evidence type="ECO:0000313" key="3">
    <source>
        <dbReference type="Proteomes" id="UP001597156"/>
    </source>
</evidence>
<feature type="transmembrane region" description="Helical" evidence="1">
    <location>
        <begin position="48"/>
        <end position="70"/>
    </location>
</feature>
<feature type="transmembrane region" description="Helical" evidence="1">
    <location>
        <begin position="105"/>
        <end position="130"/>
    </location>
</feature>
<evidence type="ECO:0000313" key="2">
    <source>
        <dbReference type="EMBL" id="MFD1125667.1"/>
    </source>
</evidence>
<evidence type="ECO:0008006" key="4">
    <source>
        <dbReference type="Google" id="ProtNLM"/>
    </source>
</evidence>